<gene>
    <name evidence="8" type="ORF">Salat_0230700</name>
</gene>
<keyword evidence="5" id="KW-0539">Nucleus</keyword>
<dbReference type="InterPro" id="IPR036576">
    <property type="entry name" value="WRKY_dom_sf"/>
</dbReference>
<feature type="domain" description="WRKY" evidence="7">
    <location>
        <begin position="181"/>
        <end position="246"/>
    </location>
</feature>
<dbReference type="SMART" id="SM00774">
    <property type="entry name" value="WRKY"/>
    <property type="match status" value="1"/>
</dbReference>
<keyword evidence="9" id="KW-1185">Reference proteome</keyword>
<feature type="region of interest" description="Disordered" evidence="6">
    <location>
        <begin position="113"/>
        <end position="165"/>
    </location>
</feature>
<dbReference type="EMBL" id="JACGWO010000001">
    <property type="protein sequence ID" value="KAK4438961.1"/>
    <property type="molecule type" value="Genomic_DNA"/>
</dbReference>
<dbReference type="GO" id="GO:0005634">
    <property type="term" value="C:nucleus"/>
    <property type="evidence" value="ECO:0007669"/>
    <property type="project" value="UniProtKB-SubCell"/>
</dbReference>
<evidence type="ECO:0000313" key="8">
    <source>
        <dbReference type="EMBL" id="KAK4438961.1"/>
    </source>
</evidence>
<dbReference type="Pfam" id="PF03106">
    <property type="entry name" value="WRKY"/>
    <property type="match status" value="1"/>
</dbReference>
<dbReference type="SUPFAM" id="SSF118290">
    <property type="entry name" value="WRKY DNA-binding domain"/>
    <property type="match status" value="1"/>
</dbReference>
<evidence type="ECO:0000256" key="3">
    <source>
        <dbReference type="ARBA" id="ARBA00023125"/>
    </source>
</evidence>
<proteinExistence type="predicted"/>
<dbReference type="GO" id="GO:0043565">
    <property type="term" value="F:sequence-specific DNA binding"/>
    <property type="evidence" value="ECO:0007669"/>
    <property type="project" value="InterPro"/>
</dbReference>
<organism evidence="8 9">
    <name type="scientific">Sesamum alatum</name>
    <dbReference type="NCBI Taxonomy" id="300844"/>
    <lineage>
        <taxon>Eukaryota</taxon>
        <taxon>Viridiplantae</taxon>
        <taxon>Streptophyta</taxon>
        <taxon>Embryophyta</taxon>
        <taxon>Tracheophyta</taxon>
        <taxon>Spermatophyta</taxon>
        <taxon>Magnoliopsida</taxon>
        <taxon>eudicotyledons</taxon>
        <taxon>Gunneridae</taxon>
        <taxon>Pentapetalae</taxon>
        <taxon>asterids</taxon>
        <taxon>lamiids</taxon>
        <taxon>Lamiales</taxon>
        <taxon>Pedaliaceae</taxon>
        <taxon>Sesamum</taxon>
    </lineage>
</organism>
<evidence type="ECO:0000256" key="2">
    <source>
        <dbReference type="ARBA" id="ARBA00023015"/>
    </source>
</evidence>
<evidence type="ECO:0000256" key="5">
    <source>
        <dbReference type="ARBA" id="ARBA00023242"/>
    </source>
</evidence>
<reference evidence="8" key="1">
    <citation type="submission" date="2020-06" db="EMBL/GenBank/DDBJ databases">
        <authorList>
            <person name="Li T."/>
            <person name="Hu X."/>
            <person name="Zhang T."/>
            <person name="Song X."/>
            <person name="Zhang H."/>
            <person name="Dai N."/>
            <person name="Sheng W."/>
            <person name="Hou X."/>
            <person name="Wei L."/>
        </authorList>
    </citation>
    <scope>NUCLEOTIDE SEQUENCE</scope>
    <source>
        <strain evidence="8">3651</strain>
        <tissue evidence="8">Leaf</tissue>
    </source>
</reference>
<dbReference type="PANTHER" id="PTHR31221">
    <property type="entry name" value="WRKY TRANSCRIPTION FACTOR PROTEIN 1-RELATED"/>
    <property type="match status" value="1"/>
</dbReference>
<dbReference type="GO" id="GO:0003700">
    <property type="term" value="F:DNA-binding transcription factor activity"/>
    <property type="evidence" value="ECO:0007669"/>
    <property type="project" value="InterPro"/>
</dbReference>
<reference evidence="8" key="2">
    <citation type="journal article" date="2024" name="Plant">
        <title>Genomic evolution and insights into agronomic trait innovations of Sesamum species.</title>
        <authorList>
            <person name="Miao H."/>
            <person name="Wang L."/>
            <person name="Qu L."/>
            <person name="Liu H."/>
            <person name="Sun Y."/>
            <person name="Le M."/>
            <person name="Wang Q."/>
            <person name="Wei S."/>
            <person name="Zheng Y."/>
            <person name="Lin W."/>
            <person name="Duan Y."/>
            <person name="Cao H."/>
            <person name="Xiong S."/>
            <person name="Wang X."/>
            <person name="Wei L."/>
            <person name="Li C."/>
            <person name="Ma Q."/>
            <person name="Ju M."/>
            <person name="Zhao R."/>
            <person name="Li G."/>
            <person name="Mu C."/>
            <person name="Tian Q."/>
            <person name="Mei H."/>
            <person name="Zhang T."/>
            <person name="Gao T."/>
            <person name="Zhang H."/>
        </authorList>
    </citation>
    <scope>NUCLEOTIDE SEQUENCE</scope>
    <source>
        <strain evidence="8">3651</strain>
    </source>
</reference>
<evidence type="ECO:0000256" key="1">
    <source>
        <dbReference type="ARBA" id="ARBA00004123"/>
    </source>
</evidence>
<evidence type="ECO:0000313" key="9">
    <source>
        <dbReference type="Proteomes" id="UP001293254"/>
    </source>
</evidence>
<name>A0AAE1Z090_9LAMI</name>
<dbReference type="Gene3D" id="2.20.25.80">
    <property type="entry name" value="WRKY domain"/>
    <property type="match status" value="1"/>
</dbReference>
<evidence type="ECO:0000256" key="4">
    <source>
        <dbReference type="ARBA" id="ARBA00023163"/>
    </source>
</evidence>
<feature type="compositionally biased region" description="Basic and acidic residues" evidence="6">
    <location>
        <begin position="136"/>
        <end position="156"/>
    </location>
</feature>
<comment type="caution">
    <text evidence="8">The sequence shown here is derived from an EMBL/GenBank/DDBJ whole genome shotgun (WGS) entry which is preliminary data.</text>
</comment>
<evidence type="ECO:0000256" key="6">
    <source>
        <dbReference type="SAM" id="MobiDB-lite"/>
    </source>
</evidence>
<keyword evidence="3" id="KW-0238">DNA-binding</keyword>
<dbReference type="PANTHER" id="PTHR31221:SF334">
    <property type="entry name" value="WRKY TRANSCRIPTION FACTOR 57-RELATED"/>
    <property type="match status" value="1"/>
</dbReference>
<dbReference type="InterPro" id="IPR044810">
    <property type="entry name" value="WRKY_plant"/>
</dbReference>
<keyword evidence="2" id="KW-0805">Transcription regulation</keyword>
<keyword evidence="4" id="KW-0804">Transcription</keyword>
<dbReference type="Proteomes" id="UP001293254">
    <property type="component" value="Unassembled WGS sequence"/>
</dbReference>
<dbReference type="InterPro" id="IPR003657">
    <property type="entry name" value="WRKY_dom"/>
</dbReference>
<sequence length="319" mass="35906">MSQETHNPRPNTYSLLHQDSDHHNLLSQQGFYSSFPTNLNHNHYPFIYDHHLQNPSDQFHTHHDLSFLPGSSEFITTPFNLSNDCSLSGVVSCSNNNNCNNSNEVAHVIRDAAENPPTPNSSGSFSSPEAGVDEESSSKGKKDLQLKVCEGGDGKSKKLKGKKTKEEKKVREARFAFMTKSEVDNLEDGYRWRKYGQKAVKNSPFPRSYYRCTGQKCNVKKRIERSHEDPSVVITTYEGQHNHHSPATIRGGAAAFLAPPLLSAPPAFPIFPAQDLFSPSTTTQHFHPNSNYYMQLPDHDHYSLLFPNMLSSFIHNPHP</sequence>
<protein>
    <submittedName>
        <fullName evidence="8">WRKY transcription factor 71</fullName>
    </submittedName>
</protein>
<evidence type="ECO:0000259" key="7">
    <source>
        <dbReference type="PROSITE" id="PS50811"/>
    </source>
</evidence>
<dbReference type="FunFam" id="2.20.25.80:FF:000003">
    <property type="entry name" value="WRKY transcription factor 57"/>
    <property type="match status" value="1"/>
</dbReference>
<dbReference type="PROSITE" id="PS50811">
    <property type="entry name" value="WRKY"/>
    <property type="match status" value="1"/>
</dbReference>
<comment type="subcellular location">
    <subcellularLocation>
        <location evidence="1">Nucleus</location>
    </subcellularLocation>
</comment>
<dbReference type="AlphaFoldDB" id="A0AAE1Z090"/>
<accession>A0AAE1Z090</accession>